<feature type="non-terminal residue" evidence="2">
    <location>
        <position position="1"/>
    </location>
</feature>
<name>A0AAE1K324_PETCI</name>
<protein>
    <submittedName>
        <fullName evidence="2">Uncharacterized protein</fullName>
    </submittedName>
</protein>
<evidence type="ECO:0000313" key="2">
    <source>
        <dbReference type="EMBL" id="KAK3863047.1"/>
    </source>
</evidence>
<accession>A0AAE1K324</accession>
<dbReference type="Proteomes" id="UP001286313">
    <property type="component" value="Unassembled WGS sequence"/>
</dbReference>
<dbReference type="EMBL" id="JAWQEG010004092">
    <property type="protein sequence ID" value="KAK3863047.1"/>
    <property type="molecule type" value="Genomic_DNA"/>
</dbReference>
<dbReference type="AlphaFoldDB" id="A0AAE1K324"/>
<feature type="compositionally biased region" description="Pro residues" evidence="1">
    <location>
        <begin position="57"/>
        <end position="86"/>
    </location>
</feature>
<evidence type="ECO:0000313" key="3">
    <source>
        <dbReference type="Proteomes" id="UP001286313"/>
    </source>
</evidence>
<feature type="region of interest" description="Disordered" evidence="1">
    <location>
        <begin position="55"/>
        <end position="88"/>
    </location>
</feature>
<feature type="compositionally biased region" description="Pro residues" evidence="1">
    <location>
        <begin position="10"/>
        <end position="21"/>
    </location>
</feature>
<gene>
    <name evidence="2" type="ORF">Pcinc_031138</name>
</gene>
<feature type="region of interest" description="Disordered" evidence="1">
    <location>
        <begin position="1"/>
        <end position="21"/>
    </location>
</feature>
<sequence>PHSGTSLSPRPQPLLHHPPAPLSHPYPSLSFIPHLPLSPDHSLYHFPHLTLTRPQPLLHPPPMPLTPTSPPPSITRPQPLPLPPPHSHPDPSLSFIPYQCLSNTIYPSFYQSHLSLCFPVLPRPVPNNTAA</sequence>
<comment type="caution">
    <text evidence="2">The sequence shown here is derived from an EMBL/GenBank/DDBJ whole genome shotgun (WGS) entry which is preliminary data.</text>
</comment>
<keyword evidence="3" id="KW-1185">Reference proteome</keyword>
<proteinExistence type="predicted"/>
<evidence type="ECO:0000256" key="1">
    <source>
        <dbReference type="SAM" id="MobiDB-lite"/>
    </source>
</evidence>
<organism evidence="2 3">
    <name type="scientific">Petrolisthes cinctipes</name>
    <name type="common">Flat porcelain crab</name>
    <dbReference type="NCBI Taxonomy" id="88211"/>
    <lineage>
        <taxon>Eukaryota</taxon>
        <taxon>Metazoa</taxon>
        <taxon>Ecdysozoa</taxon>
        <taxon>Arthropoda</taxon>
        <taxon>Crustacea</taxon>
        <taxon>Multicrustacea</taxon>
        <taxon>Malacostraca</taxon>
        <taxon>Eumalacostraca</taxon>
        <taxon>Eucarida</taxon>
        <taxon>Decapoda</taxon>
        <taxon>Pleocyemata</taxon>
        <taxon>Anomura</taxon>
        <taxon>Galatheoidea</taxon>
        <taxon>Porcellanidae</taxon>
        <taxon>Petrolisthes</taxon>
    </lineage>
</organism>
<reference evidence="2" key="1">
    <citation type="submission" date="2023-10" db="EMBL/GenBank/DDBJ databases">
        <title>Genome assemblies of two species of porcelain crab, Petrolisthes cinctipes and Petrolisthes manimaculis (Anomura: Porcellanidae).</title>
        <authorList>
            <person name="Angst P."/>
        </authorList>
    </citation>
    <scope>NUCLEOTIDE SEQUENCE</scope>
    <source>
        <strain evidence="2">PB745_01</strain>
        <tissue evidence="2">Gill</tissue>
    </source>
</reference>